<dbReference type="NCBIfam" id="NF003959">
    <property type="entry name" value="PRK05454.2-2"/>
    <property type="match status" value="1"/>
</dbReference>
<organism evidence="14">
    <name type="scientific">bioreactor metagenome</name>
    <dbReference type="NCBI Taxonomy" id="1076179"/>
    <lineage>
        <taxon>unclassified sequences</taxon>
        <taxon>metagenomes</taxon>
        <taxon>ecological metagenomes</taxon>
    </lineage>
</organism>
<feature type="transmembrane region" description="Helical" evidence="12">
    <location>
        <begin position="447"/>
        <end position="470"/>
    </location>
</feature>
<evidence type="ECO:0000256" key="4">
    <source>
        <dbReference type="ARBA" id="ARBA00020585"/>
    </source>
</evidence>
<evidence type="ECO:0000256" key="5">
    <source>
        <dbReference type="ARBA" id="ARBA00022475"/>
    </source>
</evidence>
<keyword evidence="8 14" id="KW-0808">Transferase</keyword>
<dbReference type="NCBIfam" id="NF003962">
    <property type="entry name" value="PRK05454.2-5"/>
    <property type="match status" value="1"/>
</dbReference>
<comment type="similarity">
    <text evidence="3">Belongs to the glycosyltransferase 2 family. OpgH subfamily.</text>
</comment>
<evidence type="ECO:0000256" key="7">
    <source>
        <dbReference type="ARBA" id="ARBA00022676"/>
    </source>
</evidence>
<evidence type="ECO:0000256" key="1">
    <source>
        <dbReference type="ARBA" id="ARBA00004429"/>
    </source>
</evidence>
<keyword evidence="7 14" id="KW-0328">Glycosyltransferase</keyword>
<reference evidence="14" key="1">
    <citation type="submission" date="2019-08" db="EMBL/GenBank/DDBJ databases">
        <authorList>
            <person name="Kucharzyk K."/>
            <person name="Murdoch R.W."/>
            <person name="Higgins S."/>
            <person name="Loffler F."/>
        </authorList>
    </citation>
    <scope>NUCLEOTIDE SEQUENCE</scope>
</reference>
<dbReference type="InterPro" id="IPR029044">
    <property type="entry name" value="Nucleotide-diphossugar_trans"/>
</dbReference>
<evidence type="ECO:0000256" key="8">
    <source>
        <dbReference type="ARBA" id="ARBA00022679"/>
    </source>
</evidence>
<keyword evidence="11 12" id="KW-0472">Membrane</keyword>
<feature type="transmembrane region" description="Helical" evidence="12">
    <location>
        <begin position="12"/>
        <end position="35"/>
    </location>
</feature>
<dbReference type="SUPFAM" id="SSF53448">
    <property type="entry name" value="Nucleotide-diphospho-sugar transferases"/>
    <property type="match status" value="1"/>
</dbReference>
<evidence type="ECO:0000256" key="3">
    <source>
        <dbReference type="ARBA" id="ARBA00009337"/>
    </source>
</evidence>
<evidence type="ECO:0000256" key="9">
    <source>
        <dbReference type="ARBA" id="ARBA00022692"/>
    </source>
</evidence>
<evidence type="ECO:0000256" key="2">
    <source>
        <dbReference type="ARBA" id="ARBA00005001"/>
    </source>
</evidence>
<name>A0A644TK19_9ZZZZ</name>
<dbReference type="InterPro" id="IPR050321">
    <property type="entry name" value="Glycosyltr_2/OpgH_subfam"/>
</dbReference>
<dbReference type="GO" id="GO:0005886">
    <property type="term" value="C:plasma membrane"/>
    <property type="evidence" value="ECO:0007669"/>
    <property type="project" value="UniProtKB-SubCell"/>
</dbReference>
<dbReference type="Gene3D" id="3.90.550.10">
    <property type="entry name" value="Spore Coat Polysaccharide Biosynthesis Protein SpsA, Chain A"/>
    <property type="match status" value="1"/>
</dbReference>
<keyword evidence="10 12" id="KW-1133">Transmembrane helix</keyword>
<evidence type="ECO:0000259" key="13">
    <source>
        <dbReference type="Pfam" id="PF13632"/>
    </source>
</evidence>
<comment type="subcellular location">
    <subcellularLocation>
        <location evidence="1">Cell inner membrane</location>
        <topology evidence="1">Multi-pass membrane protein</topology>
    </subcellularLocation>
</comment>
<proteinExistence type="inferred from homology"/>
<comment type="pathway">
    <text evidence="2">Glycan metabolism; osmoregulated periplasmic glucan (OPG) biosynthesis.</text>
</comment>
<dbReference type="AlphaFoldDB" id="A0A644TK19"/>
<feature type="transmembrane region" description="Helical" evidence="12">
    <location>
        <begin position="364"/>
        <end position="387"/>
    </location>
</feature>
<evidence type="ECO:0000313" key="14">
    <source>
        <dbReference type="EMBL" id="MPL67296.1"/>
    </source>
</evidence>
<evidence type="ECO:0000256" key="6">
    <source>
        <dbReference type="ARBA" id="ARBA00022519"/>
    </source>
</evidence>
<evidence type="ECO:0000256" key="12">
    <source>
        <dbReference type="SAM" id="Phobius"/>
    </source>
</evidence>
<gene>
    <name evidence="14" type="primary">mdoH</name>
    <name evidence="14" type="ORF">SDC9_12987</name>
</gene>
<feature type="transmembrane region" description="Helical" evidence="12">
    <location>
        <begin position="411"/>
        <end position="435"/>
    </location>
</feature>
<feature type="transmembrane region" description="Helical" evidence="12">
    <location>
        <begin position="47"/>
        <end position="69"/>
    </location>
</feature>
<comment type="caution">
    <text evidence="14">The sequence shown here is derived from an EMBL/GenBank/DDBJ whole genome shotgun (WGS) entry which is preliminary data.</text>
</comment>
<evidence type="ECO:0000256" key="11">
    <source>
        <dbReference type="ARBA" id="ARBA00023136"/>
    </source>
</evidence>
<dbReference type="PANTHER" id="PTHR43867">
    <property type="entry name" value="CELLULOSE SYNTHASE CATALYTIC SUBUNIT A [UDP-FORMING]"/>
    <property type="match status" value="1"/>
</dbReference>
<keyword evidence="9 12" id="KW-0812">Transmembrane</keyword>
<evidence type="ECO:0000256" key="10">
    <source>
        <dbReference type="ARBA" id="ARBA00022989"/>
    </source>
</evidence>
<dbReference type="GO" id="GO:0016758">
    <property type="term" value="F:hexosyltransferase activity"/>
    <property type="evidence" value="ECO:0007669"/>
    <property type="project" value="TreeGrafter"/>
</dbReference>
<dbReference type="Pfam" id="PF13632">
    <property type="entry name" value="Glyco_trans_2_3"/>
    <property type="match status" value="1"/>
</dbReference>
<keyword evidence="5" id="KW-1003">Cell membrane</keyword>
<protein>
    <recommendedName>
        <fullName evidence="4">Glucans biosynthesis glucosyltransferase H</fullName>
    </recommendedName>
</protein>
<sequence length="599" mass="65132">MNRTSISRAGLYALRSLAVGLSLVAGLGAFVLFLQFGDADGLDTLDILRALLILISTLWLAWGAIQALIGLTSFAHPPAHDPAAPIRGRSVILMPVYNEDPLATFSRVAAMEASLRETGDPAQIHFAILSDTRNETIARRELVLFKHLVEDRNGMGRFFYRRRENNVGKKAGNIEDFITRSGGAYDYAVILDADSLMEGTTILSMIRRMEAEERLGLLQTLPKVIRARSRFGRAMQFSASFFSPIFARGLAMMQGETGPFWGHNAIVRVRAFAESCGLPALRGKPPFGGHVMSHDYVEAAMLARAGWIVRLDDDLGGSFEEGPENIVDHAKRDRRWCQGNLQHSRIIGAPGLRAWSRFVFAQGIMAYIAPLFWLGFILASIAAPILAPPPDYFPIPYWPFPYFPPSEASKAISLAIGIFGLLLLPKILIATRAAFTGRANGFGGARLAFLSTLGELAFSSLTAPVLLMYATRSVFQVLLGRDGGWPTNNRGDGTLTLGESFAASHWIVTIGAVGLAATWAFAPGLLLWLLPVGVPMIFAPALLRWSSLPSKGRLMGVPTEYAPAPVMVLHDQILERWTAALAPEDASTAPAVAPEKTHA</sequence>
<accession>A0A644TK19</accession>
<keyword evidence="6" id="KW-0997">Cell inner membrane</keyword>
<feature type="domain" description="Glycosyltransferase 2-like" evidence="13">
    <location>
        <begin position="189"/>
        <end position="386"/>
    </location>
</feature>
<dbReference type="PANTHER" id="PTHR43867:SF5">
    <property type="entry name" value="GLUCANS BIOSYNTHESIS GLUCOSYLTRANSFERASE H"/>
    <property type="match status" value="1"/>
</dbReference>
<dbReference type="EMBL" id="VSSQ01000036">
    <property type="protein sequence ID" value="MPL67296.1"/>
    <property type="molecule type" value="Genomic_DNA"/>
</dbReference>
<dbReference type="NCBIfam" id="NF003958">
    <property type="entry name" value="PRK05454.2-1"/>
    <property type="match status" value="1"/>
</dbReference>
<dbReference type="InterPro" id="IPR001173">
    <property type="entry name" value="Glyco_trans_2-like"/>
</dbReference>